<dbReference type="PANTHER" id="PTHR33991:SF1">
    <property type="entry name" value="DNA REPAIR PROTEIN RECO"/>
    <property type="match status" value="1"/>
</dbReference>
<feature type="domain" description="DNA replication/recombination mediator RecO N-terminal" evidence="9">
    <location>
        <begin position="9"/>
        <end position="76"/>
    </location>
</feature>
<evidence type="ECO:0000256" key="7">
    <source>
        <dbReference type="ARBA" id="ARBA00033409"/>
    </source>
</evidence>
<dbReference type="NCBIfam" id="TIGR00613">
    <property type="entry name" value="reco"/>
    <property type="match status" value="1"/>
</dbReference>
<dbReference type="Pfam" id="PF02565">
    <property type="entry name" value="RecO_C"/>
    <property type="match status" value="1"/>
</dbReference>
<keyword evidence="6 8" id="KW-0234">DNA repair</keyword>
<dbReference type="STRING" id="1434072.SAMN05216210_0645"/>
<evidence type="ECO:0000256" key="3">
    <source>
        <dbReference type="ARBA" id="ARBA00021310"/>
    </source>
</evidence>
<dbReference type="GO" id="GO:0043590">
    <property type="term" value="C:bacterial nucleoid"/>
    <property type="evidence" value="ECO:0007669"/>
    <property type="project" value="TreeGrafter"/>
</dbReference>
<evidence type="ECO:0000256" key="6">
    <source>
        <dbReference type="ARBA" id="ARBA00023204"/>
    </source>
</evidence>
<name>A0A1H2EEY5_9GAMM</name>
<dbReference type="GO" id="GO:0006310">
    <property type="term" value="P:DNA recombination"/>
    <property type="evidence" value="ECO:0007669"/>
    <property type="project" value="UniProtKB-UniRule"/>
</dbReference>
<evidence type="ECO:0000313" key="10">
    <source>
        <dbReference type="EMBL" id="SDT93549.1"/>
    </source>
</evidence>
<dbReference type="OrthoDB" id="9804792at2"/>
<organism evidence="10 11">
    <name type="scientific">Halopseudomonas salegens</name>
    <dbReference type="NCBI Taxonomy" id="1434072"/>
    <lineage>
        <taxon>Bacteria</taxon>
        <taxon>Pseudomonadati</taxon>
        <taxon>Pseudomonadota</taxon>
        <taxon>Gammaproteobacteria</taxon>
        <taxon>Pseudomonadales</taxon>
        <taxon>Pseudomonadaceae</taxon>
        <taxon>Halopseudomonas</taxon>
    </lineage>
</organism>
<comment type="function">
    <text evidence="1 8">Involved in DNA repair and RecF pathway recombination.</text>
</comment>
<dbReference type="Gene3D" id="2.40.50.140">
    <property type="entry name" value="Nucleic acid-binding proteins"/>
    <property type="match status" value="1"/>
</dbReference>
<dbReference type="Gene3D" id="1.20.1440.120">
    <property type="entry name" value="Recombination protein O, C-terminal domain"/>
    <property type="match status" value="1"/>
</dbReference>
<dbReference type="InterPro" id="IPR012340">
    <property type="entry name" value="NA-bd_OB-fold"/>
</dbReference>
<evidence type="ECO:0000313" key="11">
    <source>
        <dbReference type="Proteomes" id="UP000243924"/>
    </source>
</evidence>
<comment type="similarity">
    <text evidence="2 8">Belongs to the RecO family.</text>
</comment>
<gene>
    <name evidence="8" type="primary">recO</name>
    <name evidence="10" type="ORF">SAMN05216210_0645</name>
</gene>
<dbReference type="RefSeq" id="WP_092384086.1">
    <property type="nucleotide sequence ID" value="NZ_LT629787.1"/>
</dbReference>
<dbReference type="InterPro" id="IPR037278">
    <property type="entry name" value="ARFGAP/RecO"/>
</dbReference>
<dbReference type="SUPFAM" id="SSF57863">
    <property type="entry name" value="ArfGap/RecO-like zinc finger"/>
    <property type="match status" value="1"/>
</dbReference>
<evidence type="ECO:0000256" key="5">
    <source>
        <dbReference type="ARBA" id="ARBA00023172"/>
    </source>
</evidence>
<keyword evidence="5 8" id="KW-0233">DNA recombination</keyword>
<dbReference type="Proteomes" id="UP000243924">
    <property type="component" value="Chromosome I"/>
</dbReference>
<proteinExistence type="inferred from homology"/>
<evidence type="ECO:0000256" key="2">
    <source>
        <dbReference type="ARBA" id="ARBA00007452"/>
    </source>
</evidence>
<evidence type="ECO:0000256" key="4">
    <source>
        <dbReference type="ARBA" id="ARBA00022763"/>
    </source>
</evidence>
<protein>
    <recommendedName>
        <fullName evidence="3 8">DNA repair protein RecO</fullName>
    </recommendedName>
    <alternativeName>
        <fullName evidence="7 8">Recombination protein O</fullName>
    </alternativeName>
</protein>
<dbReference type="InterPro" id="IPR022572">
    <property type="entry name" value="DNA_rep/recomb_RecO_N"/>
</dbReference>
<dbReference type="InterPro" id="IPR003717">
    <property type="entry name" value="RecO"/>
</dbReference>
<dbReference type="Pfam" id="PF11967">
    <property type="entry name" value="RecO_N"/>
    <property type="match status" value="1"/>
</dbReference>
<evidence type="ECO:0000256" key="8">
    <source>
        <dbReference type="HAMAP-Rule" id="MF_00201"/>
    </source>
</evidence>
<evidence type="ECO:0000259" key="9">
    <source>
        <dbReference type="Pfam" id="PF11967"/>
    </source>
</evidence>
<dbReference type="AlphaFoldDB" id="A0A1H2EEY5"/>
<keyword evidence="11" id="KW-1185">Reference proteome</keyword>
<dbReference type="InterPro" id="IPR042242">
    <property type="entry name" value="RecO_C"/>
</dbReference>
<dbReference type="PANTHER" id="PTHR33991">
    <property type="entry name" value="DNA REPAIR PROTEIN RECO"/>
    <property type="match status" value="1"/>
</dbReference>
<dbReference type="SUPFAM" id="SSF50249">
    <property type="entry name" value="Nucleic acid-binding proteins"/>
    <property type="match status" value="1"/>
</dbReference>
<keyword evidence="4 8" id="KW-0227">DNA damage</keyword>
<dbReference type="GO" id="GO:0006302">
    <property type="term" value="P:double-strand break repair"/>
    <property type="evidence" value="ECO:0007669"/>
    <property type="project" value="TreeGrafter"/>
</dbReference>
<accession>A0A1H2EEY5</accession>
<dbReference type="HAMAP" id="MF_00201">
    <property type="entry name" value="RecO"/>
    <property type="match status" value="1"/>
</dbReference>
<sequence>MAQANALIPAYVLHSRPYRDSSALVDLLTLQQGRQRVVWRGARGGRKGSLTPQPFQPLLLSLTGRGELKTLQQAERAGSLPGLQGNALFSGLYLNELLARLLLTDEPQPLIFAGYQSAIQGLAEQQSLEPLLRRFEWLLLNELGYGFSLQQDANGQPLQAEYHYQWQAEHGLLPVQGGQPGIPGATLLAMAADDWSAADTLRWGKRLMRQALAVHLGDKPLHSRQLFTATKEIDHD</sequence>
<reference evidence="11" key="1">
    <citation type="submission" date="2016-10" db="EMBL/GenBank/DDBJ databases">
        <authorList>
            <person name="Varghese N."/>
            <person name="Submissions S."/>
        </authorList>
    </citation>
    <scope>NUCLEOTIDE SEQUENCE [LARGE SCALE GENOMIC DNA]</scope>
    <source>
        <strain evidence="11">CECT 8338</strain>
    </source>
</reference>
<evidence type="ECO:0000256" key="1">
    <source>
        <dbReference type="ARBA" id="ARBA00003065"/>
    </source>
</evidence>
<dbReference type="EMBL" id="LT629787">
    <property type="protein sequence ID" value="SDT93549.1"/>
    <property type="molecule type" value="Genomic_DNA"/>
</dbReference>